<reference evidence="3" key="1">
    <citation type="journal article" date="2019" name="Int. J. Syst. Evol. Microbiol.">
        <title>The Global Catalogue of Microorganisms (GCM) 10K type strain sequencing project: providing services to taxonomists for standard genome sequencing and annotation.</title>
        <authorList>
            <consortium name="The Broad Institute Genomics Platform"/>
            <consortium name="The Broad Institute Genome Sequencing Center for Infectious Disease"/>
            <person name="Wu L."/>
            <person name="Ma J."/>
        </authorList>
    </citation>
    <scope>NUCLEOTIDE SEQUENCE [LARGE SCALE GENOMIC DNA]</scope>
    <source>
        <strain evidence="3">NBRC 108730</strain>
    </source>
</reference>
<sequence>MVVRGGVLEPPVQDVGQPAGALVGAQRERRHHLERQRGDHPDGAEPEPRRLEQRLARAAGGDRAVGQHQLEAAHLRRQPAERGTGAVRAGGDRAAERLHVDVAEVRHRQAVPLEPRG</sequence>
<feature type="region of interest" description="Disordered" evidence="1">
    <location>
        <begin position="1"/>
        <end position="49"/>
    </location>
</feature>
<protein>
    <submittedName>
        <fullName evidence="2">Uncharacterized protein</fullName>
    </submittedName>
</protein>
<evidence type="ECO:0000313" key="3">
    <source>
        <dbReference type="Proteomes" id="UP001157017"/>
    </source>
</evidence>
<accession>A0ABQ6JFS2</accession>
<organism evidence="2 3">
    <name type="scientific">Angustibacter aerolatus</name>
    <dbReference type="NCBI Taxonomy" id="1162965"/>
    <lineage>
        <taxon>Bacteria</taxon>
        <taxon>Bacillati</taxon>
        <taxon>Actinomycetota</taxon>
        <taxon>Actinomycetes</taxon>
        <taxon>Kineosporiales</taxon>
        <taxon>Kineosporiaceae</taxon>
    </lineage>
</organism>
<comment type="caution">
    <text evidence="2">The sequence shown here is derived from an EMBL/GenBank/DDBJ whole genome shotgun (WGS) entry which is preliminary data.</text>
</comment>
<name>A0ABQ6JFS2_9ACTN</name>
<feature type="compositionally biased region" description="Basic and acidic residues" evidence="1">
    <location>
        <begin position="35"/>
        <end position="49"/>
    </location>
</feature>
<keyword evidence="3" id="KW-1185">Reference proteome</keyword>
<gene>
    <name evidence="2" type="ORF">GCM10025868_10220</name>
</gene>
<dbReference type="Proteomes" id="UP001157017">
    <property type="component" value="Unassembled WGS sequence"/>
</dbReference>
<evidence type="ECO:0000313" key="2">
    <source>
        <dbReference type="EMBL" id="GMA85772.1"/>
    </source>
</evidence>
<dbReference type="EMBL" id="BSUZ01000001">
    <property type="protein sequence ID" value="GMA85772.1"/>
    <property type="molecule type" value="Genomic_DNA"/>
</dbReference>
<evidence type="ECO:0000256" key="1">
    <source>
        <dbReference type="SAM" id="MobiDB-lite"/>
    </source>
</evidence>
<proteinExistence type="predicted"/>